<dbReference type="Proteomes" id="UP001066276">
    <property type="component" value="Chromosome 8"/>
</dbReference>
<evidence type="ECO:0000313" key="2">
    <source>
        <dbReference type="EMBL" id="KAJ1114541.1"/>
    </source>
</evidence>
<protein>
    <submittedName>
        <fullName evidence="2">Uncharacterized protein</fullName>
    </submittedName>
</protein>
<dbReference type="AlphaFoldDB" id="A0AAV7NEZ1"/>
<accession>A0AAV7NEZ1</accession>
<sequence>MKYPGQGNKEQQFPRASPPGKKTRRLRVQTIASNENLPCVSSACISFKIKRLRVGAGRPCMGSPSYREPQCSWRQQRAFS</sequence>
<gene>
    <name evidence="2" type="ORF">NDU88_002776</name>
</gene>
<evidence type="ECO:0000256" key="1">
    <source>
        <dbReference type="SAM" id="MobiDB-lite"/>
    </source>
</evidence>
<name>A0AAV7NEZ1_PLEWA</name>
<dbReference type="EMBL" id="JANPWB010000012">
    <property type="protein sequence ID" value="KAJ1114541.1"/>
    <property type="molecule type" value="Genomic_DNA"/>
</dbReference>
<reference evidence="2" key="1">
    <citation type="journal article" date="2022" name="bioRxiv">
        <title>Sequencing and chromosome-scale assembly of the giantPleurodeles waltlgenome.</title>
        <authorList>
            <person name="Brown T."/>
            <person name="Elewa A."/>
            <person name="Iarovenko S."/>
            <person name="Subramanian E."/>
            <person name="Araus A.J."/>
            <person name="Petzold A."/>
            <person name="Susuki M."/>
            <person name="Suzuki K.-i.T."/>
            <person name="Hayashi T."/>
            <person name="Toyoda A."/>
            <person name="Oliveira C."/>
            <person name="Osipova E."/>
            <person name="Leigh N.D."/>
            <person name="Simon A."/>
            <person name="Yun M.H."/>
        </authorList>
    </citation>
    <scope>NUCLEOTIDE SEQUENCE</scope>
    <source>
        <strain evidence="2">20211129_DDA</strain>
        <tissue evidence="2">Liver</tissue>
    </source>
</reference>
<proteinExistence type="predicted"/>
<organism evidence="2 3">
    <name type="scientific">Pleurodeles waltl</name>
    <name type="common">Iberian ribbed newt</name>
    <dbReference type="NCBI Taxonomy" id="8319"/>
    <lineage>
        <taxon>Eukaryota</taxon>
        <taxon>Metazoa</taxon>
        <taxon>Chordata</taxon>
        <taxon>Craniata</taxon>
        <taxon>Vertebrata</taxon>
        <taxon>Euteleostomi</taxon>
        <taxon>Amphibia</taxon>
        <taxon>Batrachia</taxon>
        <taxon>Caudata</taxon>
        <taxon>Salamandroidea</taxon>
        <taxon>Salamandridae</taxon>
        <taxon>Pleurodelinae</taxon>
        <taxon>Pleurodeles</taxon>
    </lineage>
</organism>
<feature type="region of interest" description="Disordered" evidence="1">
    <location>
        <begin position="1"/>
        <end position="25"/>
    </location>
</feature>
<comment type="caution">
    <text evidence="2">The sequence shown here is derived from an EMBL/GenBank/DDBJ whole genome shotgun (WGS) entry which is preliminary data.</text>
</comment>
<keyword evidence="3" id="KW-1185">Reference proteome</keyword>
<evidence type="ECO:0000313" key="3">
    <source>
        <dbReference type="Proteomes" id="UP001066276"/>
    </source>
</evidence>